<sequence>MAVIDAKEEVVNSPVTSYVPTEGSVGKGWFVAWEEIKFLFTTREGLLGNYDYAWLLTPDVPPFNRKYKDRVKPFYGIDERIPLLLTLLLGLQHSLAMVGGVVTPPLLIAGASGANLNAETVAYLVSASLILSGIFSFFQIMRFKVFNTGFYIGTGMISVVGEAFAVVPIAQAYFTGQYEGGRCSTVNGVKQPCPEAYGSFIGTVAVVMLFQVLISLIKPRTLMKIFPNLVTGMVLLCIGGGLVASGVKSWAGGSGPCEAGMARPESGFFKLCPNIKAPEPRPWGDPSFIGLGFSVYATILLVELFGAPLIRNCSVVAGLLVGAIISAATGFIDSKTITAAPSGTFVWVKTFPLSVDGSLVLPLLACCITTLVSCLGDVIATAEVSGIDIDGTSGDLDTRVQGGLTADGIWSVLAALGTCTPLVCFAQNNGVIALTGCASRRAGYACCFFLLLAGIASKFGASLVALPPSVIGGMTTFLFTTIVVSGLRILSTVTWNRRNRFIITAALALGLADLIVPDWLVHLLPTGKGGSLQGFYDGISVVIRTAYCLVAIVGVLLNWIIPEENTGDGGLLGSETSNRGAIAGSEPGRKVD</sequence>
<evidence type="ECO:0000256" key="6">
    <source>
        <dbReference type="ARBA" id="ARBA00023136"/>
    </source>
</evidence>
<accession>A0A292PQQ7</accession>
<feature type="region of interest" description="Disordered" evidence="7">
    <location>
        <begin position="571"/>
        <end position="592"/>
    </location>
</feature>
<dbReference type="NCBIfam" id="TIGR00801">
    <property type="entry name" value="ncs2"/>
    <property type="match status" value="1"/>
</dbReference>
<evidence type="ECO:0000256" key="7">
    <source>
        <dbReference type="SAM" id="MobiDB-lite"/>
    </source>
</evidence>
<keyword evidence="3" id="KW-0813">Transport</keyword>
<keyword evidence="10" id="KW-1185">Reference proteome</keyword>
<dbReference type="Pfam" id="PF00860">
    <property type="entry name" value="Xan_ur_permease"/>
    <property type="match status" value="2"/>
</dbReference>
<dbReference type="GO" id="GO:0000324">
    <property type="term" value="C:fungal-type vacuole"/>
    <property type="evidence" value="ECO:0007669"/>
    <property type="project" value="TreeGrafter"/>
</dbReference>
<organism evidence="9 10">
    <name type="scientific">Tuber aestivum</name>
    <name type="common">summer truffle</name>
    <dbReference type="NCBI Taxonomy" id="59557"/>
    <lineage>
        <taxon>Eukaryota</taxon>
        <taxon>Fungi</taxon>
        <taxon>Dikarya</taxon>
        <taxon>Ascomycota</taxon>
        <taxon>Pezizomycotina</taxon>
        <taxon>Pezizomycetes</taxon>
        <taxon>Pezizales</taxon>
        <taxon>Tuberaceae</taxon>
        <taxon>Tuber</taxon>
    </lineage>
</organism>
<proteinExistence type="inferred from homology"/>
<dbReference type="PANTHER" id="PTHR42810:SF2">
    <property type="entry name" value="PURINE PERMEASE C1399.01C-RELATED"/>
    <property type="match status" value="1"/>
</dbReference>
<feature type="transmembrane region" description="Helical" evidence="8">
    <location>
        <begin position="150"/>
        <end position="176"/>
    </location>
</feature>
<dbReference type="PANTHER" id="PTHR42810">
    <property type="entry name" value="PURINE PERMEASE C1399.01C-RELATED"/>
    <property type="match status" value="1"/>
</dbReference>
<keyword evidence="4 8" id="KW-0812">Transmembrane</keyword>
<dbReference type="InterPro" id="IPR006043">
    <property type="entry name" value="NCS2"/>
</dbReference>
<evidence type="ECO:0000256" key="4">
    <source>
        <dbReference type="ARBA" id="ARBA00022692"/>
    </source>
</evidence>
<evidence type="ECO:0000313" key="9">
    <source>
        <dbReference type="EMBL" id="CUS08797.1"/>
    </source>
</evidence>
<feature type="transmembrane region" description="Helical" evidence="8">
    <location>
        <begin position="313"/>
        <end position="332"/>
    </location>
</feature>
<keyword evidence="6 8" id="KW-0472">Membrane</keyword>
<feature type="transmembrane region" description="Helical" evidence="8">
    <location>
        <begin position="541"/>
        <end position="561"/>
    </location>
</feature>
<evidence type="ECO:0000313" key="10">
    <source>
        <dbReference type="Proteomes" id="UP001412239"/>
    </source>
</evidence>
<feature type="transmembrane region" description="Helical" evidence="8">
    <location>
        <begin position="83"/>
        <end position="108"/>
    </location>
</feature>
<evidence type="ECO:0000256" key="5">
    <source>
        <dbReference type="ARBA" id="ARBA00022989"/>
    </source>
</evidence>
<dbReference type="InterPro" id="IPR006042">
    <property type="entry name" value="Xan_ur_permease"/>
</dbReference>
<dbReference type="GO" id="GO:0042907">
    <property type="term" value="F:xanthine transmembrane transporter activity"/>
    <property type="evidence" value="ECO:0007669"/>
    <property type="project" value="TreeGrafter"/>
</dbReference>
<evidence type="ECO:0000256" key="3">
    <source>
        <dbReference type="ARBA" id="ARBA00022448"/>
    </source>
</evidence>
<evidence type="ECO:0000256" key="8">
    <source>
        <dbReference type="SAM" id="Phobius"/>
    </source>
</evidence>
<keyword evidence="5 8" id="KW-1133">Transmembrane helix</keyword>
<feature type="transmembrane region" description="Helical" evidence="8">
    <location>
        <begin position="502"/>
        <end position="521"/>
    </location>
</feature>
<dbReference type="GO" id="GO:0005886">
    <property type="term" value="C:plasma membrane"/>
    <property type="evidence" value="ECO:0007669"/>
    <property type="project" value="TreeGrafter"/>
</dbReference>
<feature type="transmembrane region" description="Helical" evidence="8">
    <location>
        <begin position="288"/>
        <end position="306"/>
    </location>
</feature>
<evidence type="ECO:0000256" key="1">
    <source>
        <dbReference type="ARBA" id="ARBA00004141"/>
    </source>
</evidence>
<feature type="transmembrane region" description="Helical" evidence="8">
    <location>
        <begin position="470"/>
        <end position="490"/>
    </location>
</feature>
<evidence type="ECO:0008006" key="11">
    <source>
        <dbReference type="Google" id="ProtNLM"/>
    </source>
</evidence>
<evidence type="ECO:0000256" key="2">
    <source>
        <dbReference type="ARBA" id="ARBA00008821"/>
    </source>
</evidence>
<feature type="transmembrane region" description="Helical" evidence="8">
    <location>
        <begin position="229"/>
        <end position="247"/>
    </location>
</feature>
<name>A0A292PQQ7_9PEZI</name>
<dbReference type="Proteomes" id="UP001412239">
    <property type="component" value="Unassembled WGS sequence"/>
</dbReference>
<dbReference type="AlphaFoldDB" id="A0A292PQQ7"/>
<dbReference type="EMBL" id="LN891113">
    <property type="protein sequence ID" value="CUS08797.1"/>
    <property type="molecule type" value="Genomic_DNA"/>
</dbReference>
<feature type="transmembrane region" description="Helical" evidence="8">
    <location>
        <begin position="196"/>
        <end position="217"/>
    </location>
</feature>
<comment type="similarity">
    <text evidence="2">Belongs to the nucleobase:cation symporter-2 (NCS2) (TC 2.A.40) family.</text>
</comment>
<comment type="subcellular location">
    <subcellularLocation>
        <location evidence="1">Membrane</location>
        <topology evidence="1">Multi-pass membrane protein</topology>
    </subcellularLocation>
</comment>
<protein>
    <recommendedName>
        <fullName evidence="11">Purine permease</fullName>
    </recommendedName>
</protein>
<reference evidence="9" key="1">
    <citation type="submission" date="2015-10" db="EMBL/GenBank/DDBJ databases">
        <authorList>
            <person name="Regsiter A."/>
            <person name="william w."/>
        </authorList>
    </citation>
    <scope>NUCLEOTIDE SEQUENCE</scope>
    <source>
        <strain evidence="9">Montdore</strain>
    </source>
</reference>
<feature type="transmembrane region" description="Helical" evidence="8">
    <location>
        <begin position="120"/>
        <end position="138"/>
    </location>
</feature>
<gene>
    <name evidence="9" type="ORF">GSTUAT00007124001</name>
</gene>
<feature type="transmembrane region" description="Helical" evidence="8">
    <location>
        <begin position="442"/>
        <end position="464"/>
    </location>
</feature>